<dbReference type="Proteomes" id="UP001153292">
    <property type="component" value="Chromosome 16"/>
</dbReference>
<organism evidence="2 3">
    <name type="scientific">Chilo suppressalis</name>
    <name type="common">Asiatic rice borer moth</name>
    <dbReference type="NCBI Taxonomy" id="168631"/>
    <lineage>
        <taxon>Eukaryota</taxon>
        <taxon>Metazoa</taxon>
        <taxon>Ecdysozoa</taxon>
        <taxon>Arthropoda</taxon>
        <taxon>Hexapoda</taxon>
        <taxon>Insecta</taxon>
        <taxon>Pterygota</taxon>
        <taxon>Neoptera</taxon>
        <taxon>Endopterygota</taxon>
        <taxon>Lepidoptera</taxon>
        <taxon>Glossata</taxon>
        <taxon>Ditrysia</taxon>
        <taxon>Pyraloidea</taxon>
        <taxon>Crambidae</taxon>
        <taxon>Crambinae</taxon>
        <taxon>Chilo</taxon>
    </lineage>
</organism>
<protein>
    <submittedName>
        <fullName evidence="2">Uncharacterized protein</fullName>
    </submittedName>
</protein>
<keyword evidence="1" id="KW-0732">Signal</keyword>
<gene>
    <name evidence="2" type="ORF">CHILSU_LOCUS3344</name>
</gene>
<evidence type="ECO:0000256" key="1">
    <source>
        <dbReference type="SAM" id="SignalP"/>
    </source>
</evidence>
<feature type="signal peptide" evidence="1">
    <location>
        <begin position="1"/>
        <end position="18"/>
    </location>
</feature>
<feature type="chain" id="PRO_5047317331" evidence="1">
    <location>
        <begin position="19"/>
        <end position="145"/>
    </location>
</feature>
<accession>A0ABN8AYJ2</accession>
<name>A0ABN8AYJ2_CHISP</name>
<proteinExistence type="predicted"/>
<evidence type="ECO:0000313" key="3">
    <source>
        <dbReference type="Proteomes" id="UP001153292"/>
    </source>
</evidence>
<evidence type="ECO:0000313" key="2">
    <source>
        <dbReference type="EMBL" id="CAH0400157.1"/>
    </source>
</evidence>
<sequence length="145" mass="16465">MLVAFLFLILNAALLIWSLQPLPYIYHHLKKGYHINSYIIMDITNFSSSSSADIWKFLGTLGIGKSQHLDLSNSINLNDLNRHTATYQKLDRLFAACTVASINGLTHPNVDAFYFSPVKSAEIKKGIKRRHTKPNQDCKEGFQRL</sequence>
<reference evidence="2" key="1">
    <citation type="submission" date="2021-12" db="EMBL/GenBank/DDBJ databases">
        <authorList>
            <person name="King R."/>
        </authorList>
    </citation>
    <scope>NUCLEOTIDE SEQUENCE</scope>
</reference>
<dbReference type="EMBL" id="OU963909">
    <property type="protein sequence ID" value="CAH0400157.1"/>
    <property type="molecule type" value="Genomic_DNA"/>
</dbReference>
<keyword evidence="3" id="KW-1185">Reference proteome</keyword>